<name>A0ABW2AX09_9MICO</name>
<dbReference type="EMBL" id="JBHSWJ010000002">
    <property type="protein sequence ID" value="MFC6715599.1"/>
    <property type="molecule type" value="Genomic_DNA"/>
</dbReference>
<dbReference type="InterPro" id="IPR036102">
    <property type="entry name" value="OsmC/Ohrsf"/>
</dbReference>
<dbReference type="Pfam" id="PF02566">
    <property type="entry name" value="OsmC"/>
    <property type="match status" value="1"/>
</dbReference>
<dbReference type="Proteomes" id="UP001596356">
    <property type="component" value="Unassembled WGS sequence"/>
</dbReference>
<protein>
    <submittedName>
        <fullName evidence="1">OsmC family protein</fullName>
    </submittedName>
</protein>
<comment type="caution">
    <text evidence="1">The sequence shown here is derived from an EMBL/GenBank/DDBJ whole genome shotgun (WGS) entry which is preliminary data.</text>
</comment>
<accession>A0ABW2AX09</accession>
<dbReference type="InterPro" id="IPR003718">
    <property type="entry name" value="OsmC/Ohr_fam"/>
</dbReference>
<dbReference type="Gene3D" id="3.30.300.20">
    <property type="match status" value="1"/>
</dbReference>
<reference evidence="2" key="1">
    <citation type="journal article" date="2019" name="Int. J. Syst. Evol. Microbiol.">
        <title>The Global Catalogue of Microorganisms (GCM) 10K type strain sequencing project: providing services to taxonomists for standard genome sequencing and annotation.</title>
        <authorList>
            <consortium name="The Broad Institute Genomics Platform"/>
            <consortium name="The Broad Institute Genome Sequencing Center for Infectious Disease"/>
            <person name="Wu L."/>
            <person name="Ma J."/>
        </authorList>
    </citation>
    <scope>NUCLEOTIDE SEQUENCE [LARGE SCALE GENOMIC DNA]</scope>
    <source>
        <strain evidence="2">NBRC 106593</strain>
    </source>
</reference>
<dbReference type="SUPFAM" id="SSF82784">
    <property type="entry name" value="OsmC-like"/>
    <property type="match status" value="1"/>
</dbReference>
<evidence type="ECO:0000313" key="2">
    <source>
        <dbReference type="Proteomes" id="UP001596356"/>
    </source>
</evidence>
<gene>
    <name evidence="1" type="ORF">ACFQBT_17945</name>
</gene>
<dbReference type="PANTHER" id="PTHR42830">
    <property type="entry name" value="OSMOTICALLY INDUCIBLE FAMILY PROTEIN"/>
    <property type="match status" value="1"/>
</dbReference>
<keyword evidence="2" id="KW-1185">Reference proteome</keyword>
<organism evidence="1 2">
    <name type="scientific">Branchiibius cervicis</name>
    <dbReference type="NCBI Taxonomy" id="908252"/>
    <lineage>
        <taxon>Bacteria</taxon>
        <taxon>Bacillati</taxon>
        <taxon>Actinomycetota</taxon>
        <taxon>Actinomycetes</taxon>
        <taxon>Micrococcales</taxon>
        <taxon>Dermacoccaceae</taxon>
        <taxon>Branchiibius</taxon>
    </lineage>
</organism>
<proteinExistence type="predicted"/>
<sequence length="156" mass="17035">MADAHEYLVDLTWSGSTGEGYEHYSRQYEMHTGGTLGPFSADPAFGGEATLANPEQLLVMAAASCQLLSFLAVAARSRVDVVQYADRAVGVMPQLSDGPSWVTEITLSPRITVRGEVPESKLHRMVQIGHRECFIAGSLRTRIDIQAVFRTSHDPT</sequence>
<dbReference type="InterPro" id="IPR052707">
    <property type="entry name" value="OsmC_Ohr_Peroxiredoxin"/>
</dbReference>
<dbReference type="RefSeq" id="WP_377824827.1">
    <property type="nucleotide sequence ID" value="NZ_JBHSWJ010000002.1"/>
</dbReference>
<dbReference type="InterPro" id="IPR015946">
    <property type="entry name" value="KH_dom-like_a/b"/>
</dbReference>
<evidence type="ECO:0000313" key="1">
    <source>
        <dbReference type="EMBL" id="MFC6715599.1"/>
    </source>
</evidence>
<dbReference type="PANTHER" id="PTHR42830:SF2">
    <property type="entry name" value="OSMC_OHR FAMILY PROTEIN"/>
    <property type="match status" value="1"/>
</dbReference>